<keyword evidence="1" id="KW-0472">Membrane</keyword>
<feature type="transmembrane region" description="Helical" evidence="1">
    <location>
        <begin position="6"/>
        <end position="26"/>
    </location>
</feature>
<feature type="transmembrane region" description="Helical" evidence="1">
    <location>
        <begin position="73"/>
        <end position="91"/>
    </location>
</feature>
<organism evidence="2 3">
    <name type="scientific">Floricoccus penangensis</name>
    <dbReference type="NCBI Taxonomy" id="1859475"/>
    <lineage>
        <taxon>Bacteria</taxon>
        <taxon>Bacillati</taxon>
        <taxon>Bacillota</taxon>
        <taxon>Bacilli</taxon>
        <taxon>Lactobacillales</taxon>
        <taxon>Streptococcaceae</taxon>
        <taxon>Floricoccus</taxon>
    </lineage>
</organism>
<evidence type="ECO:0000256" key="1">
    <source>
        <dbReference type="SAM" id="Phobius"/>
    </source>
</evidence>
<dbReference type="Proteomes" id="UP000177273">
    <property type="component" value="Unassembled WGS sequence"/>
</dbReference>
<protein>
    <submittedName>
        <fullName evidence="2">Uncharacterized protein</fullName>
    </submittedName>
</protein>
<comment type="caution">
    <text evidence="2">The sequence shown here is derived from an EMBL/GenBank/DDBJ whole genome shotgun (WGS) entry which is preliminary data.</text>
</comment>
<keyword evidence="1" id="KW-0812">Transmembrane</keyword>
<accession>A0A9Q5P1B8</accession>
<sequence>MTFTLNSLSVVAIVFSLLYILMIYFTNRKVPYEKYFLLVFVFIIILFNIYYYSSYLSQVSNENYNKIKTPTEIVGIILFIPFATSGINWLIKIFKLGAEYKILTTLIFIAFNILLFLLWMVVFTGVFLGLV</sequence>
<feature type="transmembrane region" description="Helical" evidence="1">
    <location>
        <begin position="35"/>
        <end position="53"/>
    </location>
</feature>
<reference evidence="3" key="1">
    <citation type="submission" date="2016-09" db="EMBL/GenBank/DDBJ databases">
        <title>Draft genome sequence of a novel species of the family Streptococcaceae isolated from flowers.</title>
        <authorList>
            <person name="Chuah L.-O."/>
            <person name="Yap K.-P."/>
            <person name="Thong K.L."/>
            <person name="Liong M.T."/>
            <person name="Ahmad R."/>
            <person name="Rusul G."/>
        </authorList>
    </citation>
    <scope>NUCLEOTIDE SEQUENCE [LARGE SCALE GENOMIC DNA]</scope>
    <source>
        <strain evidence="3">HibF3</strain>
    </source>
</reference>
<keyword evidence="1" id="KW-1133">Transmembrane helix</keyword>
<dbReference type="RefSeq" id="WP_070787511.1">
    <property type="nucleotide sequence ID" value="NZ_MKIQ01000023.1"/>
</dbReference>
<evidence type="ECO:0000313" key="3">
    <source>
        <dbReference type="Proteomes" id="UP000177273"/>
    </source>
</evidence>
<name>A0A9Q5P1B8_9LACT</name>
<gene>
    <name evidence="2" type="ORF">BG262_00885</name>
</gene>
<dbReference type="OrthoDB" id="9878011at2"/>
<proteinExistence type="predicted"/>
<keyword evidence="3" id="KW-1185">Reference proteome</keyword>
<evidence type="ECO:0000313" key="2">
    <source>
        <dbReference type="EMBL" id="OFI47210.1"/>
    </source>
</evidence>
<dbReference type="EMBL" id="MKIQ01000023">
    <property type="protein sequence ID" value="OFI47210.1"/>
    <property type="molecule type" value="Genomic_DNA"/>
</dbReference>
<dbReference type="AlphaFoldDB" id="A0A9Q5P1B8"/>
<feature type="transmembrane region" description="Helical" evidence="1">
    <location>
        <begin position="103"/>
        <end position="130"/>
    </location>
</feature>